<dbReference type="PANTHER" id="PTHR43792:SF1">
    <property type="entry name" value="N-ACETYLTRANSFERASE DOMAIN-CONTAINING PROTEIN"/>
    <property type="match status" value="1"/>
</dbReference>
<dbReference type="RefSeq" id="WP_157427903.1">
    <property type="nucleotide sequence ID" value="NZ_BAAANK010000004.1"/>
</dbReference>
<dbReference type="InterPro" id="IPR051531">
    <property type="entry name" value="N-acetyltransferase"/>
</dbReference>
<dbReference type="InterPro" id="IPR000182">
    <property type="entry name" value="GNAT_dom"/>
</dbReference>
<protein>
    <recommendedName>
        <fullName evidence="1">N-acetyltransferase domain-containing protein</fullName>
    </recommendedName>
</protein>
<dbReference type="Proteomes" id="UP001501746">
    <property type="component" value="Unassembled WGS sequence"/>
</dbReference>
<dbReference type="EMBL" id="BAAANK010000004">
    <property type="protein sequence ID" value="GAA1834296.1"/>
    <property type="molecule type" value="Genomic_DNA"/>
</dbReference>
<dbReference type="PANTHER" id="PTHR43792">
    <property type="entry name" value="GNAT FAMILY, PUTATIVE (AFU_ORTHOLOGUE AFUA_3G00765)-RELATED-RELATED"/>
    <property type="match status" value="1"/>
</dbReference>
<keyword evidence="3" id="KW-1185">Reference proteome</keyword>
<dbReference type="SUPFAM" id="SSF55729">
    <property type="entry name" value="Acyl-CoA N-acyltransferases (Nat)"/>
    <property type="match status" value="1"/>
</dbReference>
<feature type="domain" description="N-acetyltransferase" evidence="1">
    <location>
        <begin position="10"/>
        <end position="180"/>
    </location>
</feature>
<evidence type="ECO:0000313" key="3">
    <source>
        <dbReference type="Proteomes" id="UP001501746"/>
    </source>
</evidence>
<sequence>MNDEYLTERLLLTPLTPDDLEDVHRVYGDERTWRHLPSGRHLDRGISMATIERSSKSRREHGFGMNAVRLREPVGDLAPGTFAGVAGASMMAFGAWNLSYRFAPDAWGHGLAVEAARRSLAAAIEGAPAAPVTARVLANNPASIRVLERLGLELAWRGASSAEPTHDGDTTHLERLVFSDRALDEPVLDAVIALG</sequence>
<dbReference type="InterPro" id="IPR016181">
    <property type="entry name" value="Acyl_CoA_acyltransferase"/>
</dbReference>
<gene>
    <name evidence="2" type="ORF">GCM10009750_18290</name>
</gene>
<proteinExistence type="predicted"/>
<dbReference type="Pfam" id="PF13302">
    <property type="entry name" value="Acetyltransf_3"/>
    <property type="match status" value="1"/>
</dbReference>
<evidence type="ECO:0000313" key="2">
    <source>
        <dbReference type="EMBL" id="GAA1834296.1"/>
    </source>
</evidence>
<reference evidence="2 3" key="1">
    <citation type="journal article" date="2019" name="Int. J. Syst. Evol. Microbiol.">
        <title>The Global Catalogue of Microorganisms (GCM) 10K type strain sequencing project: providing services to taxonomists for standard genome sequencing and annotation.</title>
        <authorList>
            <consortium name="The Broad Institute Genomics Platform"/>
            <consortium name="The Broad Institute Genome Sequencing Center for Infectious Disease"/>
            <person name="Wu L."/>
            <person name="Ma J."/>
        </authorList>
    </citation>
    <scope>NUCLEOTIDE SEQUENCE [LARGE SCALE GENOMIC DNA]</scope>
    <source>
        <strain evidence="2 3">JCM 14323</strain>
    </source>
</reference>
<dbReference type="PROSITE" id="PS51186">
    <property type="entry name" value="GNAT"/>
    <property type="match status" value="1"/>
</dbReference>
<dbReference type="Gene3D" id="3.40.630.30">
    <property type="match status" value="1"/>
</dbReference>
<accession>A0ABN2MPJ3</accession>
<organism evidence="2 3">
    <name type="scientific">Agromyces salentinus</name>
    <dbReference type="NCBI Taxonomy" id="269421"/>
    <lineage>
        <taxon>Bacteria</taxon>
        <taxon>Bacillati</taxon>
        <taxon>Actinomycetota</taxon>
        <taxon>Actinomycetes</taxon>
        <taxon>Micrococcales</taxon>
        <taxon>Microbacteriaceae</taxon>
        <taxon>Agromyces</taxon>
    </lineage>
</organism>
<evidence type="ECO:0000259" key="1">
    <source>
        <dbReference type="PROSITE" id="PS51186"/>
    </source>
</evidence>
<comment type="caution">
    <text evidence="2">The sequence shown here is derived from an EMBL/GenBank/DDBJ whole genome shotgun (WGS) entry which is preliminary data.</text>
</comment>
<name>A0ABN2MPJ3_9MICO</name>